<dbReference type="Proteomes" id="UP000001861">
    <property type="component" value="Unassembled WGS sequence"/>
</dbReference>
<evidence type="ECO:0000256" key="9">
    <source>
        <dbReference type="PIRSR" id="PIRSR602401-1"/>
    </source>
</evidence>
<dbReference type="STRING" id="240176.A8NBP8"/>
<dbReference type="KEGG" id="cci:CC1G_02508"/>
<dbReference type="OrthoDB" id="2789670at2759"/>
<keyword evidence="4 9" id="KW-0349">Heme</keyword>
<dbReference type="InterPro" id="IPR001128">
    <property type="entry name" value="Cyt_P450"/>
</dbReference>
<reference evidence="12 13" key="1">
    <citation type="journal article" date="2010" name="Proc. Natl. Acad. Sci. U.S.A.">
        <title>Insights into evolution of multicellular fungi from the assembled chromosomes of the mushroom Coprinopsis cinerea (Coprinus cinereus).</title>
        <authorList>
            <person name="Stajich J.E."/>
            <person name="Wilke S.K."/>
            <person name="Ahren D."/>
            <person name="Au C.H."/>
            <person name="Birren B.W."/>
            <person name="Borodovsky M."/>
            <person name="Burns C."/>
            <person name="Canback B."/>
            <person name="Casselton L.A."/>
            <person name="Cheng C.K."/>
            <person name="Deng J."/>
            <person name="Dietrich F.S."/>
            <person name="Fargo D.C."/>
            <person name="Farman M.L."/>
            <person name="Gathman A.C."/>
            <person name="Goldberg J."/>
            <person name="Guigo R."/>
            <person name="Hoegger P.J."/>
            <person name="Hooker J.B."/>
            <person name="Huggins A."/>
            <person name="James T.Y."/>
            <person name="Kamada T."/>
            <person name="Kilaru S."/>
            <person name="Kodira C."/>
            <person name="Kues U."/>
            <person name="Kupfer D."/>
            <person name="Kwan H.S."/>
            <person name="Lomsadze A."/>
            <person name="Li W."/>
            <person name="Lilly W.W."/>
            <person name="Ma L.J."/>
            <person name="Mackey A.J."/>
            <person name="Manning G."/>
            <person name="Martin F."/>
            <person name="Muraguchi H."/>
            <person name="Natvig D.O."/>
            <person name="Palmerini H."/>
            <person name="Ramesh M.A."/>
            <person name="Rehmeyer C.J."/>
            <person name="Roe B.A."/>
            <person name="Shenoy N."/>
            <person name="Stanke M."/>
            <person name="Ter-Hovhannisyan V."/>
            <person name="Tunlid A."/>
            <person name="Velagapudi R."/>
            <person name="Vision T.J."/>
            <person name="Zeng Q."/>
            <person name="Zolan M.E."/>
            <person name="Pukkila P.J."/>
        </authorList>
    </citation>
    <scope>NUCLEOTIDE SEQUENCE [LARGE SCALE GENOMIC DNA]</scope>
    <source>
        <strain evidence="13">Okayama-7 / 130 / ATCC MYA-4618 / FGSC 9003</strain>
    </source>
</reference>
<dbReference type="PANTHER" id="PTHR46300:SF7">
    <property type="entry name" value="P450, PUTATIVE (EUROFUNG)-RELATED"/>
    <property type="match status" value="1"/>
</dbReference>
<protein>
    <submittedName>
        <fullName evidence="12">Cytochrome P450</fullName>
    </submittedName>
</protein>
<evidence type="ECO:0000256" key="8">
    <source>
        <dbReference type="ARBA" id="ARBA00023033"/>
    </source>
</evidence>
<dbReference type="CDD" id="cd11065">
    <property type="entry name" value="CYP64-like"/>
    <property type="match status" value="1"/>
</dbReference>
<dbReference type="Gene3D" id="1.10.630.10">
    <property type="entry name" value="Cytochrome P450"/>
    <property type="match status" value="1"/>
</dbReference>
<dbReference type="VEuPathDB" id="FungiDB:CC1G_02508"/>
<dbReference type="OMA" id="ARESCKI"/>
<dbReference type="InParanoid" id="A8NBP8"/>
<dbReference type="PANTHER" id="PTHR46300">
    <property type="entry name" value="P450, PUTATIVE (EUROFUNG)-RELATED-RELATED"/>
    <property type="match status" value="1"/>
</dbReference>
<feature type="transmembrane region" description="Helical" evidence="11">
    <location>
        <begin position="22"/>
        <end position="41"/>
    </location>
</feature>
<comment type="cofactor">
    <cofactor evidence="1 9">
        <name>heme</name>
        <dbReference type="ChEBI" id="CHEBI:30413"/>
    </cofactor>
</comment>
<evidence type="ECO:0000256" key="10">
    <source>
        <dbReference type="RuleBase" id="RU000461"/>
    </source>
</evidence>
<accession>A8NBP8</accession>
<dbReference type="GeneID" id="6008730"/>
<keyword evidence="7 9" id="KW-0408">Iron</keyword>
<dbReference type="GO" id="GO:0020037">
    <property type="term" value="F:heme binding"/>
    <property type="evidence" value="ECO:0007669"/>
    <property type="project" value="InterPro"/>
</dbReference>
<gene>
    <name evidence="12" type="ORF">CC1G_02508</name>
</gene>
<evidence type="ECO:0000256" key="6">
    <source>
        <dbReference type="ARBA" id="ARBA00023002"/>
    </source>
</evidence>
<keyword evidence="11" id="KW-0812">Transmembrane</keyword>
<dbReference type="SUPFAM" id="SSF48264">
    <property type="entry name" value="Cytochrome P450"/>
    <property type="match status" value="1"/>
</dbReference>
<evidence type="ECO:0000256" key="2">
    <source>
        <dbReference type="ARBA" id="ARBA00005179"/>
    </source>
</evidence>
<evidence type="ECO:0000313" key="12">
    <source>
        <dbReference type="EMBL" id="EAU89619.2"/>
    </source>
</evidence>
<sequence>MSAFSTSGLWRSLDGSEFVTRGGHWSIGLTLVVGCAILWVASRRREARRRKNLPLPPGPRGLPIIGNALQIPLVHPWLVYNEWKKEYGDLIYLEALGQKILILNSLESIEALLVKRGTNYSDRASTPIIDLMRTGWSFSVMNYGQEWLERRRLFHRFFHHSEGHHPVVEEETFNFLRKLVDKPTIATFREEARTMLAIIIMRLTYGATDAAYNRRLIDAADEVIKGFVEYSSPGRLLVHVFPVLRHVPSWLPGAEWKADMLRLAEINDYIHDQPFDDAIERVKTGTQSEHSLATLAIQELPEEQTDSRAHQEQVARDVAAQAYTAGADTTFSSACALVLALAMHPDVQRKAQEEIDAVVGSQRLPTCKDLNQLPYIQAVVKEVSRWHTVGPLSLPHASKEDDEYNGYFIPAKTVIFPNTWAVLHDPDVYPEPHRFDPERFLKDGKINPEVRDPDVAVFGYGRRICPGRNLSNDTFALLAARLLACFDVKPSLDETGRPIPLKLEVNSGFIATPLPFDCQIIPRSQQHAELLYA</sequence>
<keyword evidence="11" id="KW-1133">Transmembrane helix</keyword>
<comment type="similarity">
    <text evidence="3 10">Belongs to the cytochrome P450 family.</text>
</comment>
<dbReference type="InterPro" id="IPR036396">
    <property type="entry name" value="Cyt_P450_sf"/>
</dbReference>
<dbReference type="GO" id="GO:0004497">
    <property type="term" value="F:monooxygenase activity"/>
    <property type="evidence" value="ECO:0007669"/>
    <property type="project" value="UniProtKB-KW"/>
</dbReference>
<dbReference type="AlphaFoldDB" id="A8NBP8"/>
<keyword evidence="13" id="KW-1185">Reference proteome</keyword>
<organism evidence="12 13">
    <name type="scientific">Coprinopsis cinerea (strain Okayama-7 / 130 / ATCC MYA-4618 / FGSC 9003)</name>
    <name type="common">Inky cap fungus</name>
    <name type="synonym">Hormographiella aspergillata</name>
    <dbReference type="NCBI Taxonomy" id="240176"/>
    <lineage>
        <taxon>Eukaryota</taxon>
        <taxon>Fungi</taxon>
        <taxon>Dikarya</taxon>
        <taxon>Basidiomycota</taxon>
        <taxon>Agaricomycotina</taxon>
        <taxon>Agaricomycetes</taxon>
        <taxon>Agaricomycetidae</taxon>
        <taxon>Agaricales</taxon>
        <taxon>Agaricineae</taxon>
        <taxon>Psathyrellaceae</taxon>
        <taxon>Coprinopsis</taxon>
    </lineage>
</organism>
<keyword evidence="6 10" id="KW-0560">Oxidoreductase</keyword>
<evidence type="ECO:0000256" key="7">
    <source>
        <dbReference type="ARBA" id="ARBA00023004"/>
    </source>
</evidence>
<dbReference type="Pfam" id="PF00067">
    <property type="entry name" value="p450"/>
    <property type="match status" value="1"/>
</dbReference>
<dbReference type="InterPro" id="IPR017972">
    <property type="entry name" value="Cyt_P450_CS"/>
</dbReference>
<evidence type="ECO:0000256" key="3">
    <source>
        <dbReference type="ARBA" id="ARBA00010617"/>
    </source>
</evidence>
<dbReference type="GO" id="GO:0016705">
    <property type="term" value="F:oxidoreductase activity, acting on paired donors, with incorporation or reduction of molecular oxygen"/>
    <property type="evidence" value="ECO:0007669"/>
    <property type="project" value="InterPro"/>
</dbReference>
<evidence type="ECO:0000256" key="4">
    <source>
        <dbReference type="ARBA" id="ARBA00022617"/>
    </source>
</evidence>
<dbReference type="HOGENOM" id="CLU_001570_2_3_1"/>
<evidence type="ECO:0000313" key="13">
    <source>
        <dbReference type="Proteomes" id="UP000001861"/>
    </source>
</evidence>
<evidence type="ECO:0000256" key="1">
    <source>
        <dbReference type="ARBA" id="ARBA00001971"/>
    </source>
</evidence>
<keyword evidence="11" id="KW-0472">Membrane</keyword>
<dbReference type="GO" id="GO:0005506">
    <property type="term" value="F:iron ion binding"/>
    <property type="evidence" value="ECO:0007669"/>
    <property type="project" value="InterPro"/>
</dbReference>
<comment type="pathway">
    <text evidence="2">Secondary metabolite biosynthesis.</text>
</comment>
<keyword evidence="8 10" id="KW-0503">Monooxygenase</keyword>
<name>A8NBP8_COPC7</name>
<feature type="binding site" description="axial binding residue" evidence="9">
    <location>
        <position position="465"/>
    </location>
    <ligand>
        <name>heme</name>
        <dbReference type="ChEBI" id="CHEBI:30413"/>
    </ligand>
    <ligandPart>
        <name>Fe</name>
        <dbReference type="ChEBI" id="CHEBI:18248"/>
    </ligandPart>
</feature>
<proteinExistence type="inferred from homology"/>
<evidence type="ECO:0000256" key="11">
    <source>
        <dbReference type="SAM" id="Phobius"/>
    </source>
</evidence>
<dbReference type="PRINTS" id="PR00463">
    <property type="entry name" value="EP450I"/>
</dbReference>
<comment type="caution">
    <text evidence="12">The sequence shown here is derived from an EMBL/GenBank/DDBJ whole genome shotgun (WGS) entry which is preliminary data.</text>
</comment>
<dbReference type="EMBL" id="AACS02000009">
    <property type="protein sequence ID" value="EAU89619.2"/>
    <property type="molecule type" value="Genomic_DNA"/>
</dbReference>
<dbReference type="InterPro" id="IPR002401">
    <property type="entry name" value="Cyt_P450_E_grp-I"/>
</dbReference>
<evidence type="ECO:0000256" key="5">
    <source>
        <dbReference type="ARBA" id="ARBA00022723"/>
    </source>
</evidence>
<dbReference type="PROSITE" id="PS00086">
    <property type="entry name" value="CYTOCHROME_P450"/>
    <property type="match status" value="1"/>
</dbReference>
<keyword evidence="5 9" id="KW-0479">Metal-binding</keyword>
<dbReference type="InterPro" id="IPR050364">
    <property type="entry name" value="Cytochrome_P450_fung"/>
</dbReference>
<dbReference type="RefSeq" id="XP_001832246.2">
    <property type="nucleotide sequence ID" value="XM_001832194.2"/>
</dbReference>
<dbReference type="eggNOG" id="KOG0156">
    <property type="taxonomic scope" value="Eukaryota"/>
</dbReference>